<comment type="caution">
    <text evidence="2">The sequence shown here is derived from an EMBL/GenBank/DDBJ whole genome shotgun (WGS) entry which is preliminary data.</text>
</comment>
<protein>
    <submittedName>
        <fullName evidence="2">Uncharacterized protein</fullName>
    </submittedName>
</protein>
<keyword evidence="3" id="KW-1185">Reference proteome</keyword>
<name>A0ABX0IAA5_9FLAO</name>
<evidence type="ECO:0000256" key="1">
    <source>
        <dbReference type="SAM" id="Phobius"/>
    </source>
</evidence>
<feature type="transmembrane region" description="Helical" evidence="1">
    <location>
        <begin position="41"/>
        <end position="66"/>
    </location>
</feature>
<evidence type="ECO:0000313" key="3">
    <source>
        <dbReference type="Proteomes" id="UP000761423"/>
    </source>
</evidence>
<evidence type="ECO:0000313" key="2">
    <source>
        <dbReference type="EMBL" id="NHM04080.1"/>
    </source>
</evidence>
<dbReference type="EMBL" id="JAAJBV010000003">
    <property type="protein sequence ID" value="NHM04080.1"/>
    <property type="molecule type" value="Genomic_DNA"/>
</dbReference>
<gene>
    <name evidence="2" type="ORF">G4L40_05105</name>
</gene>
<keyword evidence="1" id="KW-1133">Transmembrane helix</keyword>
<dbReference type="RefSeq" id="WP_166236079.1">
    <property type="nucleotide sequence ID" value="NZ_JAAJBV010000003.1"/>
</dbReference>
<dbReference type="Proteomes" id="UP000761423">
    <property type="component" value="Unassembled WGS sequence"/>
</dbReference>
<keyword evidence="1" id="KW-0812">Transmembrane</keyword>
<proteinExistence type="predicted"/>
<sequence length="116" mass="13455">MEIFKSFLKRLLITGLPLLGLYFFAQISFESNSRREHPTDAGLGIAILLFIILFLMTVGLLIDLVVRIKRKQYKVAATNIPFLLLFLFPILYIKCQMSDYCEDCFCSWLIDIVKQL</sequence>
<keyword evidence="1" id="KW-0472">Membrane</keyword>
<feature type="transmembrane region" description="Helical" evidence="1">
    <location>
        <begin position="73"/>
        <end position="93"/>
    </location>
</feature>
<organism evidence="2 3">
    <name type="scientific">Flavobacterium celericrescens</name>
    <dbReference type="NCBI Taxonomy" id="2709780"/>
    <lineage>
        <taxon>Bacteria</taxon>
        <taxon>Pseudomonadati</taxon>
        <taxon>Bacteroidota</taxon>
        <taxon>Flavobacteriia</taxon>
        <taxon>Flavobacteriales</taxon>
        <taxon>Flavobacteriaceae</taxon>
        <taxon>Flavobacterium</taxon>
    </lineage>
</organism>
<accession>A0ABX0IAA5</accession>
<reference evidence="2 3" key="1">
    <citation type="submission" date="2020-02" db="EMBL/GenBank/DDBJ databases">
        <authorList>
            <person name="Chen W.-M."/>
        </authorList>
    </citation>
    <scope>NUCLEOTIDE SEQUENCE [LARGE SCALE GENOMIC DNA]</scope>
    <source>
        <strain evidence="2 3">TWA-26</strain>
    </source>
</reference>